<accession>A0A6J8CNF1</accession>
<evidence type="ECO:0000313" key="1">
    <source>
        <dbReference type="EMBL" id="CAC5396956.1"/>
    </source>
</evidence>
<proteinExistence type="predicted"/>
<dbReference type="OrthoDB" id="6140738at2759"/>
<reference evidence="1 2" key="1">
    <citation type="submission" date="2020-06" db="EMBL/GenBank/DDBJ databases">
        <authorList>
            <person name="Li R."/>
            <person name="Bekaert M."/>
        </authorList>
    </citation>
    <scope>NUCLEOTIDE SEQUENCE [LARGE SCALE GENOMIC DNA]</scope>
    <source>
        <strain evidence="2">wild</strain>
    </source>
</reference>
<evidence type="ECO:0000313" key="2">
    <source>
        <dbReference type="Proteomes" id="UP000507470"/>
    </source>
</evidence>
<sequence>MEEKKTELDEMAHNLHVMSKHASKHQQFLGVHQIEQQVNQYKRYIDELWQDERIKDICIDVEENKNFVELVTALESLESLGRVFVIKKEMSFNKDNVYKEVQVECSDSILLRNISLELETKLDIVHINDTLQVVTAMISLTDNRVILIAGKEGILPFRTDCNFVKHFKVFGEPFGVTELEHDAIVVSFPNEKVVKIINLNNDSVEKVIKLHKKCLGLSSLNKTIAVGLHLQRDDEIRVIDLEGNTLKSVNVASETLLFEFIFTNDGIIFSDNHGLVIFCVDWKGKQVWQFKSDDLKDPQGICTDNYGNMFLADDISDKVIVIAKDGRRSNILLSEKDGIEEVRSICFSKMESAVYISDVNGTYLAKYKVCYE</sequence>
<evidence type="ECO:0008006" key="3">
    <source>
        <dbReference type="Google" id="ProtNLM"/>
    </source>
</evidence>
<gene>
    <name evidence="1" type="ORF">MCOR_31456</name>
</gene>
<organism evidence="1 2">
    <name type="scientific">Mytilus coruscus</name>
    <name type="common">Sea mussel</name>
    <dbReference type="NCBI Taxonomy" id="42192"/>
    <lineage>
        <taxon>Eukaryota</taxon>
        <taxon>Metazoa</taxon>
        <taxon>Spiralia</taxon>
        <taxon>Lophotrochozoa</taxon>
        <taxon>Mollusca</taxon>
        <taxon>Bivalvia</taxon>
        <taxon>Autobranchia</taxon>
        <taxon>Pteriomorphia</taxon>
        <taxon>Mytilida</taxon>
        <taxon>Mytiloidea</taxon>
        <taxon>Mytilidae</taxon>
        <taxon>Mytilinae</taxon>
        <taxon>Mytilus</taxon>
    </lineage>
</organism>
<protein>
    <recommendedName>
        <fullName evidence="3">TRIM2_3</fullName>
    </recommendedName>
</protein>
<dbReference type="Gene3D" id="2.120.10.30">
    <property type="entry name" value="TolB, C-terminal domain"/>
    <property type="match status" value="1"/>
</dbReference>
<name>A0A6J8CNF1_MYTCO</name>
<dbReference type="EMBL" id="CACVKT020005663">
    <property type="protein sequence ID" value="CAC5396956.1"/>
    <property type="molecule type" value="Genomic_DNA"/>
</dbReference>
<dbReference type="SUPFAM" id="SSF101898">
    <property type="entry name" value="NHL repeat"/>
    <property type="match status" value="1"/>
</dbReference>
<keyword evidence="2" id="KW-1185">Reference proteome</keyword>
<dbReference type="Proteomes" id="UP000507470">
    <property type="component" value="Unassembled WGS sequence"/>
</dbReference>
<dbReference type="AlphaFoldDB" id="A0A6J8CNF1"/>
<dbReference type="InterPro" id="IPR011042">
    <property type="entry name" value="6-blade_b-propeller_TolB-like"/>
</dbReference>